<name>A0A6J4MCU5_9ACTN</name>
<reference evidence="2" key="1">
    <citation type="submission" date="2020-02" db="EMBL/GenBank/DDBJ databases">
        <authorList>
            <person name="Meier V. D."/>
        </authorList>
    </citation>
    <scope>NUCLEOTIDE SEQUENCE</scope>
    <source>
        <strain evidence="2">AVDCRST_MAG36</strain>
    </source>
</reference>
<dbReference type="EMBL" id="CADCUH010000153">
    <property type="protein sequence ID" value="CAA9356213.1"/>
    <property type="molecule type" value="Genomic_DNA"/>
</dbReference>
<sequence>GRLVVRHREQDRPAGGRQRAEPDRQGAGAALRLPRHRRDHRVVGREGRRDHGQRRGAGQGGARRVQGEARQAQPEPEDPRRGRAAAVGSRDQDQRGPQGGDQPGAGQEGRQADPRRGAEGRQGPGPGRRAAGLLEEPRRPADGDRPGQGAGLRLRGAVHQLPV</sequence>
<feature type="compositionally biased region" description="Low complexity" evidence="1">
    <location>
        <begin position="62"/>
        <end position="73"/>
    </location>
</feature>
<feature type="compositionally biased region" description="Basic and acidic residues" evidence="1">
    <location>
        <begin position="1"/>
        <end position="24"/>
    </location>
</feature>
<evidence type="ECO:0000256" key="1">
    <source>
        <dbReference type="SAM" id="MobiDB-lite"/>
    </source>
</evidence>
<organism evidence="2">
    <name type="scientific">uncultured Nocardioidaceae bacterium</name>
    <dbReference type="NCBI Taxonomy" id="253824"/>
    <lineage>
        <taxon>Bacteria</taxon>
        <taxon>Bacillati</taxon>
        <taxon>Actinomycetota</taxon>
        <taxon>Actinomycetes</taxon>
        <taxon>Propionibacteriales</taxon>
        <taxon>Nocardioidaceae</taxon>
        <taxon>environmental samples</taxon>
    </lineage>
</organism>
<feature type="region of interest" description="Disordered" evidence="1">
    <location>
        <begin position="1"/>
        <end position="163"/>
    </location>
</feature>
<protein>
    <submittedName>
        <fullName evidence="2">UPF0234 protein Yitk</fullName>
    </submittedName>
</protein>
<dbReference type="AlphaFoldDB" id="A0A6J4MCU5"/>
<feature type="compositionally biased region" description="Basic and acidic residues" evidence="1">
    <location>
        <begin position="110"/>
        <end position="119"/>
    </location>
</feature>
<feature type="compositionally biased region" description="Basic and acidic residues" evidence="1">
    <location>
        <begin position="135"/>
        <end position="145"/>
    </location>
</feature>
<feature type="non-terminal residue" evidence="2">
    <location>
        <position position="163"/>
    </location>
</feature>
<gene>
    <name evidence="2" type="ORF">AVDCRST_MAG36-2322</name>
</gene>
<feature type="compositionally biased region" description="Gly residues" evidence="1">
    <location>
        <begin position="97"/>
        <end position="107"/>
    </location>
</feature>
<feature type="non-terminal residue" evidence="2">
    <location>
        <position position="1"/>
    </location>
</feature>
<feature type="compositionally biased region" description="Basic and acidic residues" evidence="1">
    <location>
        <begin position="41"/>
        <end position="50"/>
    </location>
</feature>
<proteinExistence type="predicted"/>
<evidence type="ECO:0000313" key="2">
    <source>
        <dbReference type="EMBL" id="CAA9356213.1"/>
    </source>
</evidence>
<accession>A0A6J4MCU5</accession>